<evidence type="ECO:0000256" key="1">
    <source>
        <dbReference type="SAM" id="Coils"/>
    </source>
</evidence>
<dbReference type="EMBL" id="CP010899">
    <property type="protein sequence ID" value="ALA98005.1"/>
    <property type="molecule type" value="Genomic_DNA"/>
</dbReference>
<accession>A0A0K2JHD1</accession>
<dbReference type="Proteomes" id="UP000062963">
    <property type="component" value="Chromosome"/>
</dbReference>
<keyword evidence="3" id="KW-1185">Reference proteome</keyword>
<reference evidence="2 3" key="1">
    <citation type="journal article" date="2015" name="Genome Announc.">
        <title>Complete Genome Sequence of Spiroplasma kunkelii Strain CR2-3x, Causal Agent of Corn Stunt Disease in Zea mays L.</title>
        <authorList>
            <person name="Davis R.E."/>
            <person name="Shao J."/>
            <person name="Dally E.L."/>
            <person name="Zhao Y."/>
            <person name="Gasparich G.E."/>
            <person name="Gaynor B.J."/>
            <person name="Athey J.C."/>
            <person name="Harrison N.A."/>
            <person name="Donofrio N."/>
        </authorList>
    </citation>
    <scope>NUCLEOTIDE SEQUENCE [LARGE SCALE GENOMIC DNA]</scope>
    <source>
        <strain evidence="2 3">CR2-3x</strain>
    </source>
</reference>
<dbReference type="KEGG" id="skn:SKUN_001119"/>
<proteinExistence type="predicted"/>
<dbReference type="STRING" id="273035.SKUN_001119"/>
<sequence>MEKTARNFNNLLYNLLYNNVYGIRGKNMFKWWRRKKTEQKIVNLKTASAFDNEIEAFSGVNFSDETVDFKVQQSTQVMVNKSENSEIRNTEQHIKPSNQKNVNNIHSLVQNAHHQINKYKEEYNVNEYENFLERLEQLKKLRDSSQVQPNEFQQMLNQIKERNFNDRMAYIMDRIKISHRDDDKLELNHNCESLEENIPKGVKKNKVTITGNKNEINNFKQNLQKKNANYLSEKENATITLSIKQFQEVVRDTVEDVLVELGIKNKDE</sequence>
<protein>
    <submittedName>
        <fullName evidence="2">Uncharacterized protein</fullName>
    </submittedName>
</protein>
<gene>
    <name evidence="2" type="ORF">SKUN_001119</name>
</gene>
<feature type="coiled-coil region" evidence="1">
    <location>
        <begin position="209"/>
        <end position="240"/>
    </location>
</feature>
<dbReference type="PATRIC" id="fig|273035.7.peg.1384"/>
<organism evidence="2 3">
    <name type="scientific">Spiroplasma kunkelii CR2-3x</name>
    <dbReference type="NCBI Taxonomy" id="273035"/>
    <lineage>
        <taxon>Bacteria</taxon>
        <taxon>Bacillati</taxon>
        <taxon>Mycoplasmatota</taxon>
        <taxon>Mollicutes</taxon>
        <taxon>Entomoplasmatales</taxon>
        <taxon>Spiroplasmataceae</taxon>
        <taxon>Spiroplasma</taxon>
    </lineage>
</organism>
<name>A0A0K2JHD1_SPIKU</name>
<dbReference type="AlphaFoldDB" id="A0A0K2JHD1"/>
<keyword evidence="1" id="KW-0175">Coiled coil</keyword>
<evidence type="ECO:0000313" key="3">
    <source>
        <dbReference type="Proteomes" id="UP000062963"/>
    </source>
</evidence>
<evidence type="ECO:0000313" key="2">
    <source>
        <dbReference type="EMBL" id="ALA98005.1"/>
    </source>
</evidence>